<evidence type="ECO:0000256" key="4">
    <source>
        <dbReference type="ARBA" id="ARBA00022989"/>
    </source>
</evidence>
<dbReference type="Proteomes" id="UP000325434">
    <property type="component" value="Unassembled WGS sequence"/>
</dbReference>
<evidence type="ECO:0000256" key="6">
    <source>
        <dbReference type="SAM" id="Phobius"/>
    </source>
</evidence>
<dbReference type="GO" id="GO:0022857">
    <property type="term" value="F:transmembrane transporter activity"/>
    <property type="evidence" value="ECO:0007669"/>
    <property type="project" value="InterPro"/>
</dbReference>
<dbReference type="VEuPathDB" id="FungiDB:F9C07_2200379"/>
<dbReference type="VEuPathDB" id="FungiDB:F9C07_11305"/>
<dbReference type="SUPFAM" id="SSF53639">
    <property type="entry name" value="AraD/HMP-PK domain-like"/>
    <property type="match status" value="1"/>
</dbReference>
<dbReference type="InterPro" id="IPR036409">
    <property type="entry name" value="Aldolase_II/adducin_N_sf"/>
</dbReference>
<dbReference type="SMART" id="SM01007">
    <property type="entry name" value="Aldolase_II"/>
    <property type="match status" value="1"/>
</dbReference>
<evidence type="ECO:0000259" key="7">
    <source>
        <dbReference type="SMART" id="SM01007"/>
    </source>
</evidence>
<dbReference type="Gene3D" id="3.40.225.10">
    <property type="entry name" value="Class II aldolase/adducin N-terminal domain"/>
    <property type="match status" value="1"/>
</dbReference>
<reference evidence="8" key="1">
    <citation type="submission" date="2019-04" db="EMBL/GenBank/DDBJ databases">
        <title>Friends and foes A comparative genomics study of 23 Aspergillus species from section Flavi.</title>
        <authorList>
            <consortium name="DOE Joint Genome Institute"/>
            <person name="Kjaerbolling I."/>
            <person name="Vesth T."/>
            <person name="Frisvad J.C."/>
            <person name="Nybo J.L."/>
            <person name="Theobald S."/>
            <person name="Kildgaard S."/>
            <person name="Isbrandt T."/>
            <person name="Kuo A."/>
            <person name="Sato A."/>
            <person name="Lyhne E.K."/>
            <person name="Kogle M.E."/>
            <person name="Wiebenga A."/>
            <person name="Kun R.S."/>
            <person name="Lubbers R.J."/>
            <person name="Makela M.R."/>
            <person name="Barry K."/>
            <person name="Chovatia M."/>
            <person name="Clum A."/>
            <person name="Daum C."/>
            <person name="Haridas S."/>
            <person name="He G."/>
            <person name="LaButti K."/>
            <person name="Lipzen A."/>
            <person name="Mondo S."/>
            <person name="Riley R."/>
            <person name="Salamov A."/>
            <person name="Simmons B.A."/>
            <person name="Magnuson J.K."/>
            <person name="Henrissat B."/>
            <person name="Mortensen U.H."/>
            <person name="Larsen T.O."/>
            <person name="Devries R.P."/>
            <person name="Grigoriev I.V."/>
            <person name="Machida M."/>
            <person name="Baker S.E."/>
            <person name="Andersen M.R."/>
        </authorList>
    </citation>
    <scope>NUCLEOTIDE SEQUENCE [LARGE SCALE GENOMIC DNA]</scope>
    <source>
        <strain evidence="8">CBS 121.62</strain>
    </source>
</reference>
<organism evidence="8">
    <name type="scientific">Aspergillus flavus</name>
    <dbReference type="NCBI Taxonomy" id="5059"/>
    <lineage>
        <taxon>Eukaryota</taxon>
        <taxon>Fungi</taxon>
        <taxon>Dikarya</taxon>
        <taxon>Ascomycota</taxon>
        <taxon>Pezizomycotina</taxon>
        <taxon>Eurotiomycetes</taxon>
        <taxon>Eurotiomycetidae</taxon>
        <taxon>Eurotiales</taxon>
        <taxon>Aspergillaceae</taxon>
        <taxon>Aspergillus</taxon>
        <taxon>Aspergillus subgen. Circumdati</taxon>
    </lineage>
</organism>
<dbReference type="PANTHER" id="PTHR43791:SF74">
    <property type="entry name" value="TRANSPORTER, PUTATIVE (AFU_ORTHOLOGUE AFUA_1G17530)-RELATED"/>
    <property type="match status" value="1"/>
</dbReference>
<dbReference type="VEuPathDB" id="FungiDB:AFLA_011215"/>
<dbReference type="EMBL" id="ML734564">
    <property type="protein sequence ID" value="KAB8250550.1"/>
    <property type="molecule type" value="Genomic_DNA"/>
</dbReference>
<dbReference type="AlphaFoldDB" id="A0A5N6HBF5"/>
<keyword evidence="4 6" id="KW-1133">Transmembrane helix</keyword>
<dbReference type="InterPro" id="IPR001303">
    <property type="entry name" value="Aldolase_II/adducin_N"/>
</dbReference>
<gene>
    <name evidence="8" type="ORF">BDV35DRAFT_377291</name>
</gene>
<feature type="domain" description="Class II aldolase/adducin N-terminal" evidence="7">
    <location>
        <begin position="121"/>
        <end position="314"/>
    </location>
</feature>
<feature type="transmembrane region" description="Helical" evidence="6">
    <location>
        <begin position="811"/>
        <end position="830"/>
    </location>
</feature>
<feature type="transmembrane region" description="Helical" evidence="6">
    <location>
        <begin position="779"/>
        <end position="799"/>
    </location>
</feature>
<comment type="subcellular location">
    <subcellularLocation>
        <location evidence="1">Membrane</location>
        <topology evidence="1">Multi-pass membrane protein</topology>
    </subcellularLocation>
</comment>
<evidence type="ECO:0000256" key="5">
    <source>
        <dbReference type="ARBA" id="ARBA00023136"/>
    </source>
</evidence>
<dbReference type="Pfam" id="PF07690">
    <property type="entry name" value="MFS_1"/>
    <property type="match status" value="1"/>
</dbReference>
<dbReference type="SUPFAM" id="SSF103473">
    <property type="entry name" value="MFS general substrate transporter"/>
    <property type="match status" value="1"/>
</dbReference>
<accession>A0A5N6HBF5</accession>
<dbReference type="FunFam" id="3.40.225.10:FF:000009">
    <property type="entry name" value="Class II aldolase/adducin N-terminal"/>
    <property type="match status" value="1"/>
</dbReference>
<evidence type="ECO:0000313" key="8">
    <source>
        <dbReference type="EMBL" id="KAB8250550.1"/>
    </source>
</evidence>
<feature type="transmembrane region" description="Helical" evidence="6">
    <location>
        <begin position="552"/>
        <end position="572"/>
    </location>
</feature>
<evidence type="ECO:0000256" key="3">
    <source>
        <dbReference type="ARBA" id="ARBA00022692"/>
    </source>
</evidence>
<dbReference type="NCBIfam" id="NF004855">
    <property type="entry name" value="PRK06208.1"/>
    <property type="match status" value="1"/>
</dbReference>
<keyword evidence="5 6" id="KW-0472">Membrane</keyword>
<proteinExistence type="predicted"/>
<keyword evidence="2" id="KW-0813">Transport</keyword>
<feature type="transmembrane region" description="Helical" evidence="6">
    <location>
        <begin position="714"/>
        <end position="740"/>
    </location>
</feature>
<name>A0A5N6HBF5_ASPFL</name>
<dbReference type="GO" id="GO:0016020">
    <property type="term" value="C:membrane"/>
    <property type="evidence" value="ECO:0007669"/>
    <property type="project" value="UniProtKB-SubCell"/>
</dbReference>
<feature type="transmembrane region" description="Helical" evidence="6">
    <location>
        <begin position="584"/>
        <end position="605"/>
    </location>
</feature>
<dbReference type="PANTHER" id="PTHR43791">
    <property type="entry name" value="PERMEASE-RELATED"/>
    <property type="match status" value="1"/>
</dbReference>
<evidence type="ECO:0000256" key="1">
    <source>
        <dbReference type="ARBA" id="ARBA00004141"/>
    </source>
</evidence>
<dbReference type="Pfam" id="PF00596">
    <property type="entry name" value="Aldolase_II"/>
    <property type="match status" value="1"/>
</dbReference>
<protein>
    <recommendedName>
        <fullName evidence="7">Class II aldolase/adducin N-terminal domain-containing protein</fullName>
    </recommendedName>
</protein>
<dbReference type="Gene3D" id="1.20.1250.20">
    <property type="entry name" value="MFS general substrate transporter like domains"/>
    <property type="match status" value="1"/>
</dbReference>
<feature type="transmembrane region" description="Helical" evidence="6">
    <location>
        <begin position="876"/>
        <end position="895"/>
    </location>
</feature>
<evidence type="ECO:0000256" key="2">
    <source>
        <dbReference type="ARBA" id="ARBA00022448"/>
    </source>
</evidence>
<sequence length="930" mass="102437">MSESPMEKFSQGNNLLVRILLQDADSRIVGYSKKGTIALPRWRNAGRAQHIRLVRMRIALKAGPAEIQIRPKVKLAPSAEPVSGQNKPYRSGDPRLAVVDEEAEQPPKFDDLYQERRYLKHRLALAFRIFAKFDLSEGVAGHITVRDPVDPTSFWVNPFGMHFSLIEDDDLIRVDHSGTVVEGGKNKRLNYGILVIKFLTSPAAYAIHAEIHRARPDVLCAAHSHSLYGRAICATGKTLDMLTQDFCVFWNDHVLYSNFAGLVLAADEGKAIAAALGNKKAALLGNHGILTVGPTIEATVAWFVLLERCCQIQLAADASAAGTGRPLVTIGEDEARATWEAVGTIGNGYFQGLPLFQVAEREFGERTLLDRSFPCKIIVPHSSYESSPLISSGNTGHLKIPGDGILSRWRCFPNSDIRRMSPISIDLPSRSSSVGYKMSSEAKGSAIHMESTTPANLDIDGKDGNGELDTQSVIVDEETNKRLLRKIDIRLMPVKPFGITYNGRKMCFTYALQYYDKALLSQAAIFGLREDLDLQSGLRYSWITWVSQKVTVARVCPIICILWSLIVLCTPACSTYTGILINRFMLGVIESGVSPAFMLCTGAWYTHSEQVLRSSLWYSFSGGSNIISPLINYGLGHITSGSLHPWQYMYLIAGLATLAWAIALFFVFPGSPQTAKGFTAEERMMLLERVRANNAGAENRTFKWYQVCEALYSYHFWCIFLLSTLSSTGSGAVTTFGSIIFNGMGFSTFESLLLNIPIGALAFICVLGSGYIGRKYPNARLHTVSASCIPVIVGGCMLWRLPSSKTAARIIGFYLINFFSAAWVQCIAMGTSNVAGYTKKATMAAGTFMGYSLGNIIGPLTFDARYAPRYDPGFEALIICFAIALVLSQVFRALMALQNHRRDQRVGPPTAECGLQDLTDKENKSFRYPL</sequence>
<dbReference type="InterPro" id="IPR011701">
    <property type="entry name" value="MFS"/>
</dbReference>
<dbReference type="VEuPathDB" id="FungiDB:AFLA_011214"/>
<keyword evidence="3 6" id="KW-0812">Transmembrane</keyword>
<dbReference type="InterPro" id="IPR036259">
    <property type="entry name" value="MFS_trans_sf"/>
</dbReference>
<feature type="transmembrane region" description="Helical" evidence="6">
    <location>
        <begin position="648"/>
        <end position="668"/>
    </location>
</feature>
<feature type="transmembrane region" description="Helical" evidence="6">
    <location>
        <begin position="752"/>
        <end position="773"/>
    </location>
</feature>